<dbReference type="AlphaFoldDB" id="A0A4Y7Q582"/>
<dbReference type="VEuPathDB" id="FungiDB:BD410DRAFT_828712"/>
<proteinExistence type="predicted"/>
<reference evidence="1 2" key="1">
    <citation type="submission" date="2018-06" db="EMBL/GenBank/DDBJ databases">
        <title>A transcriptomic atlas of mushroom development highlights an independent origin of complex multicellularity.</title>
        <authorList>
            <consortium name="DOE Joint Genome Institute"/>
            <person name="Krizsan K."/>
            <person name="Almasi E."/>
            <person name="Merenyi Z."/>
            <person name="Sahu N."/>
            <person name="Viragh M."/>
            <person name="Koszo T."/>
            <person name="Mondo S."/>
            <person name="Kiss B."/>
            <person name="Balint B."/>
            <person name="Kues U."/>
            <person name="Barry K."/>
            <person name="Hegedus J.C."/>
            <person name="Henrissat B."/>
            <person name="Johnson J."/>
            <person name="Lipzen A."/>
            <person name="Ohm R."/>
            <person name="Nagy I."/>
            <person name="Pangilinan J."/>
            <person name="Yan J."/>
            <person name="Xiong Y."/>
            <person name="Grigoriev I.V."/>
            <person name="Hibbett D.S."/>
            <person name="Nagy L.G."/>
        </authorList>
    </citation>
    <scope>NUCLEOTIDE SEQUENCE [LARGE SCALE GENOMIC DNA]</scope>
    <source>
        <strain evidence="1 2">SZMC22713</strain>
    </source>
</reference>
<keyword evidence="2" id="KW-1185">Reference proteome</keyword>
<dbReference type="Proteomes" id="UP000294933">
    <property type="component" value="Unassembled WGS sequence"/>
</dbReference>
<organism evidence="1 2">
    <name type="scientific">Rickenella mellea</name>
    <dbReference type="NCBI Taxonomy" id="50990"/>
    <lineage>
        <taxon>Eukaryota</taxon>
        <taxon>Fungi</taxon>
        <taxon>Dikarya</taxon>
        <taxon>Basidiomycota</taxon>
        <taxon>Agaricomycotina</taxon>
        <taxon>Agaricomycetes</taxon>
        <taxon>Hymenochaetales</taxon>
        <taxon>Rickenellaceae</taxon>
        <taxon>Rickenella</taxon>
    </lineage>
</organism>
<sequence length="164" mass="19384">MDCRRVIDLAPVRGRFMQGYWRSSQLILKARKLPQSAKMVGLALERVEPADHQRRDKLHGFRRQIPVNIGGRQRNQKFSFFERHAHGAFWTKLEKLKLTDTGLLFVPPFDIRILEMLRVKKTAKLYAAQFYHGYYQDVPTILLIIILRWRQSFVWFQSSNVPAT</sequence>
<protein>
    <submittedName>
        <fullName evidence="1">Uncharacterized protein</fullName>
    </submittedName>
</protein>
<evidence type="ECO:0000313" key="1">
    <source>
        <dbReference type="EMBL" id="TDL21980.1"/>
    </source>
</evidence>
<evidence type="ECO:0000313" key="2">
    <source>
        <dbReference type="Proteomes" id="UP000294933"/>
    </source>
</evidence>
<accession>A0A4Y7Q582</accession>
<dbReference type="EMBL" id="ML170177">
    <property type="protein sequence ID" value="TDL21980.1"/>
    <property type="molecule type" value="Genomic_DNA"/>
</dbReference>
<name>A0A4Y7Q582_9AGAM</name>
<gene>
    <name evidence="1" type="ORF">BD410DRAFT_828712</name>
</gene>